<protein>
    <submittedName>
        <fullName evidence="5">Lytic transglycosylase, catalytic</fullName>
    </submittedName>
</protein>
<dbReference type="EMBL" id="CP000473">
    <property type="protein sequence ID" value="ABJ83382.1"/>
    <property type="molecule type" value="Genomic_DNA"/>
</dbReference>
<dbReference type="PROSITE" id="PS51257">
    <property type="entry name" value="PROKAR_LIPOPROTEIN"/>
    <property type="match status" value="1"/>
</dbReference>
<dbReference type="SUPFAM" id="SSF53850">
    <property type="entry name" value="Periplasmic binding protein-like II"/>
    <property type="match status" value="1"/>
</dbReference>
<keyword evidence="3" id="KW-0998">Cell outer membrane</keyword>
<dbReference type="InParanoid" id="Q025D7"/>
<dbReference type="KEGG" id="sus:Acid_2393"/>
<dbReference type="CDD" id="cd13403">
    <property type="entry name" value="MLTF-like"/>
    <property type="match status" value="1"/>
</dbReference>
<dbReference type="GO" id="GO:0009279">
    <property type="term" value="C:cell outer membrane"/>
    <property type="evidence" value="ECO:0007669"/>
    <property type="project" value="UniProtKB-SubCell"/>
</dbReference>
<comment type="subcellular location">
    <subcellularLocation>
        <location evidence="1">Cell outer membrane</location>
        <topology evidence="1">Peripheral membrane protein</topology>
    </subcellularLocation>
</comment>
<dbReference type="AlphaFoldDB" id="Q025D7"/>
<dbReference type="PANTHER" id="PTHR37423">
    <property type="entry name" value="SOLUBLE LYTIC MUREIN TRANSGLYCOSYLASE-RELATED"/>
    <property type="match status" value="1"/>
</dbReference>
<dbReference type="HOGENOM" id="CLU_027494_1_0_0"/>
<reference evidence="5" key="1">
    <citation type="submission" date="2006-10" db="EMBL/GenBank/DDBJ databases">
        <title>Complete sequence of Solibacter usitatus Ellin6076.</title>
        <authorList>
            <consortium name="US DOE Joint Genome Institute"/>
            <person name="Copeland A."/>
            <person name="Lucas S."/>
            <person name="Lapidus A."/>
            <person name="Barry K."/>
            <person name="Detter J.C."/>
            <person name="Glavina del Rio T."/>
            <person name="Hammon N."/>
            <person name="Israni S."/>
            <person name="Dalin E."/>
            <person name="Tice H."/>
            <person name="Pitluck S."/>
            <person name="Thompson L.S."/>
            <person name="Brettin T."/>
            <person name="Bruce D."/>
            <person name="Han C."/>
            <person name="Tapia R."/>
            <person name="Gilna P."/>
            <person name="Schmutz J."/>
            <person name="Larimer F."/>
            <person name="Land M."/>
            <person name="Hauser L."/>
            <person name="Kyrpides N."/>
            <person name="Mikhailova N."/>
            <person name="Janssen P.H."/>
            <person name="Kuske C.R."/>
            <person name="Richardson P."/>
        </authorList>
    </citation>
    <scope>NUCLEOTIDE SEQUENCE</scope>
    <source>
        <strain evidence="5">Ellin6076</strain>
    </source>
</reference>
<dbReference type="InterPro" id="IPR001638">
    <property type="entry name" value="Solute-binding_3/MltF_N"/>
</dbReference>
<dbReference type="InterPro" id="IPR023346">
    <property type="entry name" value="Lysozyme-like_dom_sf"/>
</dbReference>
<accession>Q025D7</accession>
<dbReference type="FunCoup" id="Q025D7">
    <property type="interactions" value="13"/>
</dbReference>
<dbReference type="InterPro" id="IPR008258">
    <property type="entry name" value="Transglycosylase_SLT_dom_1"/>
</dbReference>
<dbReference type="PANTHER" id="PTHR37423:SF2">
    <property type="entry name" value="MEMBRANE-BOUND LYTIC MUREIN TRANSGLYCOSYLASE C"/>
    <property type="match status" value="1"/>
</dbReference>
<evidence type="ECO:0000313" key="5">
    <source>
        <dbReference type="EMBL" id="ABJ83382.1"/>
    </source>
</evidence>
<dbReference type="CDD" id="cd01009">
    <property type="entry name" value="PBP2_YfhD_N"/>
    <property type="match status" value="1"/>
</dbReference>
<evidence type="ECO:0000256" key="1">
    <source>
        <dbReference type="ARBA" id="ARBA00004339"/>
    </source>
</evidence>
<dbReference type="STRING" id="234267.Acid_2393"/>
<keyword evidence="3" id="KW-0472">Membrane</keyword>
<evidence type="ECO:0000259" key="4">
    <source>
        <dbReference type="SMART" id="SM00062"/>
    </source>
</evidence>
<proteinExistence type="inferred from homology"/>
<sequence length="522" mass="58290" precursor="true">MSDARTLRQVVACAMVVAAIAACPSCGKRPGETPSARKAGKAAAAPSAGSASRFSIEPETNTFEHPALQEQLVHERWRGDLDGIVSRRILRVLVAPNKLGFYFDGSEIRGALYEFCREFEHFLNRKLHTGNLAIHLVFVPIGRDNLLPKLAEGYGDLVATLMVRSNQPQYAVDFTDSLFDDARAVIVSGTGEQLLRIEDLSGREVYYFSNTIPYENLRRLSADFVRDGKPPIHLIPAAPDLQVEDLLEMVNAGLIPLTLAEDKLAQYWAQVLPNLKIQSHLVVADSPLAWAVQQNTPRLKAVINEFIRDHKIGTLYGNTVKDKYLSRVPWVKDAIAGEDLAHFEEMVRLFRKYGDKYQFPYLLLAAQGYQESGLNPRLRSRAGAVGVMQIKPSTAAADPIDITGIEKIDRNIEAGAKYLRHMVSHYYAKEPMDQITRGLFALASYNAGPDRIERLRSVAAAEGYDPNLWFNNVEFIAARRIGAETTNYVSNVYKYYLAYKMTIEQDARRQASRSGALPGKTR</sequence>
<dbReference type="CAZy" id="GH23">
    <property type="family name" value="Glycoside Hydrolase Family 23"/>
</dbReference>
<organism evidence="5">
    <name type="scientific">Solibacter usitatus (strain Ellin6076)</name>
    <dbReference type="NCBI Taxonomy" id="234267"/>
    <lineage>
        <taxon>Bacteria</taxon>
        <taxon>Pseudomonadati</taxon>
        <taxon>Acidobacteriota</taxon>
        <taxon>Terriglobia</taxon>
        <taxon>Bryobacterales</taxon>
        <taxon>Solibacteraceae</taxon>
        <taxon>Candidatus Solibacter</taxon>
    </lineage>
</organism>
<comment type="similarity">
    <text evidence="2">Belongs to the transglycosylase Slt family.</text>
</comment>
<gene>
    <name evidence="5" type="ordered locus">Acid_2393</name>
</gene>
<feature type="domain" description="Solute-binding protein family 3/N-terminal" evidence="4">
    <location>
        <begin position="89"/>
        <end position="328"/>
    </location>
</feature>
<dbReference type="SUPFAM" id="SSF53955">
    <property type="entry name" value="Lysozyme-like"/>
    <property type="match status" value="1"/>
</dbReference>
<dbReference type="Gene3D" id="1.10.530.10">
    <property type="match status" value="1"/>
</dbReference>
<name>Q025D7_SOLUE</name>
<dbReference type="OrthoDB" id="9801695at2"/>
<dbReference type="Pfam" id="PF01464">
    <property type="entry name" value="SLT"/>
    <property type="match status" value="1"/>
</dbReference>
<dbReference type="SMART" id="SM00062">
    <property type="entry name" value="PBPb"/>
    <property type="match status" value="1"/>
</dbReference>
<evidence type="ECO:0000256" key="2">
    <source>
        <dbReference type="ARBA" id="ARBA00007734"/>
    </source>
</evidence>
<dbReference type="eggNOG" id="COG4623">
    <property type="taxonomic scope" value="Bacteria"/>
</dbReference>
<evidence type="ECO:0000256" key="3">
    <source>
        <dbReference type="ARBA" id="ARBA00023237"/>
    </source>
</evidence>
<dbReference type="Gene3D" id="3.40.190.10">
    <property type="entry name" value="Periplasmic binding protein-like II"/>
    <property type="match status" value="2"/>
</dbReference>